<feature type="transmembrane region" description="Helical" evidence="1">
    <location>
        <begin position="887"/>
        <end position="907"/>
    </location>
</feature>
<sequence>MEHPVGLPLYWCRDHGMHRDTRRGVCPVGRDLIVMRWPVAIRITFATHFPIAIGFSVATCCPIARGLLSRCPSPSRWYRDSLGGHDSACVCLGCSMVPVGVSACAPGLACPQDLQVGNATASVSAWFLLCLPRLFARCLALEDLSRSEVVSTAWDPHPREPLKERSGLRACSRARLASRGHGRRVPLLAASGGGLVVVVVTTFPHDTSKYDSPILRHQSMVAPARVASRPRGVSGAVLFVGPRPCGGIGNPYWALFARLTPLLPSARGSSSRELGVGRVAEAAVASCVVSSIKSECCELLYLSVRFPCKFRVRAVVGCSCCCVACVVSVVARCVRVVVARLAVDSLAVVFLVWRTIAGKSRRGDLGRLRCIWVRLALLLELSRCSVCHVASLVERCDTCLWLLSALCWLVVSSGEVEVHRLVALCSSEVSQNPFVVLNGALVVLVEVLSGPACIASAVLLAVVFSLKLSCAIWIGYVLARFCWAQNTCPFTVFERDSEGRRILKATVLHVVFLLHPLSGCRLHAHRVSRAGRHADVGFGKASPYPVALSVHVVCVCVTSSTTPTVVTSSVGCPRFCVIQARVFVLWACPGTCVVPSRSVSSVLDTLTPVFELYVRLREIRQWDSDLVPRSVRHWPAAVWCYLVSIVVWLVLVERQLDLSSVAARLIGVCIGFGVLWAGRLVPKHLPLLSGCRLHARRVSRAGRHANVSLGKASPYPIALRDAVRSTRPGEGVVAIFGAIRRFGGVFDVFSPQGSCVEREKHRESVVLRILHKGVRFPCKFRVRAVVGCSCCCVACVVSVVARCVRVVVARLAVDSLTVVFLVWRTIAGKSRRGALGRLRCSVCHVASLVERCDTCLWLLSALCWLVVSSGEVEVHRLVALCSSEVSQNPFVVVLNGALVVLVEVLSGPACIASAVLLAVVFSLKFSCAIWIGYVLARFCNVAHFSDPRWAQNTCPFTVFERDSEGRRILKATVLHVVFLLHPLSGCRLHAHRVSHAGRHADVGFGKASPYPVALSVHVVCVCVTSSTTPTVVTSSVGCPRFCVIQARVFVLWACPGTCVVPSRSVSSVLDTLTPVFELYVRLRERRQWDSDLELRPGSLEVSGMGLRLCGPQVWCYLVSIVVWLVLVERQLDLSSVAARLIGWSQNTCPFTVCERDSEGHRILKETVLHVAFLFVYVVCVCVASSTMPTVVTSSVGCPRFCVSQGHVFVLGACPSTCVVPSRSVSSILDTLTPVFEFYIRLRERRQWDSDLELRPGSLEVSGMGLRLCVAGVANQSTWLECGGLYFSTYTKFGLLDFWGSFPTEPVNCEAHLYSLQVKESKRFLYRLPVQSRIAGELGRRLQQCSSFFSCTSGVHVVCVCVACSTTPTVVTSSVGCPKFCVSQARVFVLGACPGTCVVTSRSVSSVLDTITPVFDLYIRLRERRQWDNDLCGAFDRVSGRCTGLVALLFAPKFLDCACGTSCVPVLRVVCFVSRTLRALLDGGLSGLLVAGPNSGVCWWLQPCSFRLAFAAIQVGFGIARHLWGCRPGWTPHVWLEVAVAVPFPIAMGWLALRTFRWGTRQVTWLRSVIEGDTFVAVSGRQCQLARVCLGWPTALLRVCVCLALVGLVVVYKPAFRHAFEGVFGATSVLELAAELADTEAEEKMSPVLGRQSMVALARVTSGPRGMSGVGGGSVCRPSTLWRSEVVVLVVFESVDGDANFGSLAGVWEGNLDRNPRCCPFLARTQVRDLRTRRPDRLRSQGPLRHSTWCILNATGNPVAVWIPDLTALSRSLNDPVAF</sequence>
<feature type="transmembrane region" description="Helical" evidence="1">
    <location>
        <begin position="634"/>
        <end position="652"/>
    </location>
</feature>
<keyword evidence="1" id="KW-1133">Transmembrane helix</keyword>
<evidence type="ECO:0000313" key="3">
    <source>
        <dbReference type="Proteomes" id="UP000652761"/>
    </source>
</evidence>
<comment type="caution">
    <text evidence="2">The sequence shown here is derived from an EMBL/GenBank/DDBJ whole genome shotgun (WGS) entry which is preliminary data.</text>
</comment>
<name>A0A843W4Z0_COLES</name>
<feature type="transmembrane region" description="Helical" evidence="1">
    <location>
        <begin position="782"/>
        <end position="801"/>
    </location>
</feature>
<gene>
    <name evidence="2" type="ORF">Taro_038953</name>
</gene>
<proteinExistence type="predicted"/>
<feature type="transmembrane region" description="Helical" evidence="1">
    <location>
        <begin position="458"/>
        <end position="479"/>
    </location>
</feature>
<feature type="transmembrane region" description="Helical" evidence="1">
    <location>
        <begin position="1589"/>
        <end position="1611"/>
    </location>
</feature>
<keyword evidence="3" id="KW-1185">Reference proteome</keyword>
<dbReference type="EMBL" id="NMUH01003548">
    <property type="protein sequence ID" value="MQM06133.1"/>
    <property type="molecule type" value="Genomic_DNA"/>
</dbReference>
<evidence type="ECO:0000256" key="1">
    <source>
        <dbReference type="SAM" id="Phobius"/>
    </source>
</evidence>
<feature type="transmembrane region" description="Helical" evidence="1">
    <location>
        <begin position="914"/>
        <end position="936"/>
    </location>
</feature>
<reference evidence="2" key="1">
    <citation type="submission" date="2017-07" db="EMBL/GenBank/DDBJ databases">
        <title>Taro Niue Genome Assembly and Annotation.</title>
        <authorList>
            <person name="Atibalentja N."/>
            <person name="Keating K."/>
            <person name="Fields C.J."/>
        </authorList>
    </citation>
    <scope>NUCLEOTIDE SEQUENCE</scope>
    <source>
        <strain evidence="2">Niue_2</strain>
        <tissue evidence="2">Leaf</tissue>
    </source>
</reference>
<organism evidence="2 3">
    <name type="scientific">Colocasia esculenta</name>
    <name type="common">Wild taro</name>
    <name type="synonym">Arum esculentum</name>
    <dbReference type="NCBI Taxonomy" id="4460"/>
    <lineage>
        <taxon>Eukaryota</taxon>
        <taxon>Viridiplantae</taxon>
        <taxon>Streptophyta</taxon>
        <taxon>Embryophyta</taxon>
        <taxon>Tracheophyta</taxon>
        <taxon>Spermatophyta</taxon>
        <taxon>Magnoliopsida</taxon>
        <taxon>Liliopsida</taxon>
        <taxon>Araceae</taxon>
        <taxon>Aroideae</taxon>
        <taxon>Colocasieae</taxon>
        <taxon>Colocasia</taxon>
    </lineage>
</organism>
<evidence type="ECO:0000313" key="2">
    <source>
        <dbReference type="EMBL" id="MQM06133.1"/>
    </source>
</evidence>
<keyword evidence="1" id="KW-0812">Transmembrane</keyword>
<accession>A0A843W4Z0</accession>
<keyword evidence="1" id="KW-0472">Membrane</keyword>
<dbReference type="Proteomes" id="UP000652761">
    <property type="component" value="Unassembled WGS sequence"/>
</dbReference>
<protein>
    <submittedName>
        <fullName evidence="2">Uncharacterized protein</fullName>
    </submittedName>
</protein>
<feature type="transmembrane region" description="Helical" evidence="1">
    <location>
        <begin position="807"/>
        <end position="827"/>
    </location>
</feature>
<feature type="transmembrane region" description="Helical" evidence="1">
    <location>
        <begin position="1167"/>
        <end position="1191"/>
    </location>
</feature>
<feature type="transmembrane region" description="Helical" evidence="1">
    <location>
        <begin position="658"/>
        <end position="678"/>
    </location>
</feature>